<name>A0ABP7ZTX3_9MICO</name>
<accession>A0ABP7ZTX3</accession>
<keyword evidence="1" id="KW-1133">Transmembrane helix</keyword>
<dbReference type="EMBL" id="BAABBW010000001">
    <property type="protein sequence ID" value="GAA4169814.1"/>
    <property type="molecule type" value="Genomic_DNA"/>
</dbReference>
<dbReference type="RefSeq" id="WP_344751859.1">
    <property type="nucleotide sequence ID" value="NZ_BAABBW010000001.1"/>
</dbReference>
<proteinExistence type="predicted"/>
<evidence type="ECO:0000256" key="1">
    <source>
        <dbReference type="SAM" id="Phobius"/>
    </source>
</evidence>
<dbReference type="Proteomes" id="UP001501079">
    <property type="component" value="Unassembled WGS sequence"/>
</dbReference>
<keyword evidence="3" id="KW-1185">Reference proteome</keyword>
<organism evidence="2 3">
    <name type="scientific">Gryllotalpicola koreensis</name>
    <dbReference type="NCBI Taxonomy" id="993086"/>
    <lineage>
        <taxon>Bacteria</taxon>
        <taxon>Bacillati</taxon>
        <taxon>Actinomycetota</taxon>
        <taxon>Actinomycetes</taxon>
        <taxon>Micrococcales</taxon>
        <taxon>Microbacteriaceae</taxon>
        <taxon>Gryllotalpicola</taxon>
    </lineage>
</organism>
<evidence type="ECO:0000313" key="2">
    <source>
        <dbReference type="EMBL" id="GAA4169814.1"/>
    </source>
</evidence>
<comment type="caution">
    <text evidence="2">The sequence shown here is derived from an EMBL/GenBank/DDBJ whole genome shotgun (WGS) entry which is preliminary data.</text>
</comment>
<gene>
    <name evidence="2" type="ORF">GCM10022287_06740</name>
</gene>
<keyword evidence="1" id="KW-0812">Transmembrane</keyword>
<protein>
    <recommendedName>
        <fullName evidence="4">DUF2993 domain-containing protein</fullName>
    </recommendedName>
</protein>
<evidence type="ECO:0000313" key="3">
    <source>
        <dbReference type="Proteomes" id="UP001501079"/>
    </source>
</evidence>
<feature type="transmembrane region" description="Helical" evidence="1">
    <location>
        <begin position="12"/>
        <end position="33"/>
    </location>
</feature>
<keyword evidence="1" id="KW-0472">Membrane</keyword>
<sequence length="349" mass="36398">MPADTIRRRRAPWIITVVAVVVIAAAVAAVGWVRLQRPPAPAQTAIQFWQLLADGHAQDALALTTTPADSVPNGLLLSDAVYGKADRGIAHVTSGRFTQHDDSASGTVSYTQHGTAHTAKVELQLVRSGYFTRPTWQITNAPIARVDVTVASGKQADSLAVEGRSLPLPGGDGTLAVPALPGTYRFALGVSNKFFAPVPQQVAVTGARAAVTLGVKPSDKLGRQSVAAATALVNGCFAQPSLAPDCSLAQGIRNVFNLQAETTVSYQLTRAPQLAFDAQAMQVKSTRDGEITTTQSDAINAPFHNVADVSFALDVAVTDGKIVLTPDQGGVFNTDTVCVPGTHQAACGT</sequence>
<evidence type="ECO:0008006" key="4">
    <source>
        <dbReference type="Google" id="ProtNLM"/>
    </source>
</evidence>
<reference evidence="3" key="1">
    <citation type="journal article" date="2019" name="Int. J. Syst. Evol. Microbiol.">
        <title>The Global Catalogue of Microorganisms (GCM) 10K type strain sequencing project: providing services to taxonomists for standard genome sequencing and annotation.</title>
        <authorList>
            <consortium name="The Broad Institute Genomics Platform"/>
            <consortium name="The Broad Institute Genome Sequencing Center for Infectious Disease"/>
            <person name="Wu L."/>
            <person name="Ma J."/>
        </authorList>
    </citation>
    <scope>NUCLEOTIDE SEQUENCE [LARGE SCALE GENOMIC DNA]</scope>
    <source>
        <strain evidence="3">JCM 17591</strain>
    </source>
</reference>